<dbReference type="Proteomes" id="UP001044222">
    <property type="component" value="Unassembled WGS sequence"/>
</dbReference>
<accession>A0A9D3MQE3</accession>
<evidence type="ECO:0000256" key="5">
    <source>
        <dbReference type="SAM" id="MobiDB-lite"/>
    </source>
</evidence>
<gene>
    <name evidence="8" type="ORF">ANANG_G00067340</name>
</gene>
<dbReference type="GO" id="GO:0030863">
    <property type="term" value="C:cortical cytoskeleton"/>
    <property type="evidence" value="ECO:0007669"/>
    <property type="project" value="TreeGrafter"/>
</dbReference>
<protein>
    <recommendedName>
        <fullName evidence="7">Neurexin/syndecan/glycophorin C domain-containing protein</fullName>
    </recommendedName>
</protein>
<name>A0A9D3MQE3_ANGAN</name>
<evidence type="ECO:0000256" key="1">
    <source>
        <dbReference type="ARBA" id="ARBA00004167"/>
    </source>
</evidence>
<dbReference type="PANTHER" id="PTHR47614">
    <property type="entry name" value="GLYCOPHORIN-C"/>
    <property type="match status" value="1"/>
</dbReference>
<evidence type="ECO:0000256" key="4">
    <source>
        <dbReference type="ARBA" id="ARBA00023136"/>
    </source>
</evidence>
<feature type="transmembrane region" description="Helical" evidence="6">
    <location>
        <begin position="35"/>
        <end position="56"/>
    </location>
</feature>
<evidence type="ECO:0000256" key="3">
    <source>
        <dbReference type="ARBA" id="ARBA00022989"/>
    </source>
</evidence>
<dbReference type="EMBL" id="JAFIRN010000003">
    <property type="protein sequence ID" value="KAG5852890.1"/>
    <property type="molecule type" value="Genomic_DNA"/>
</dbReference>
<dbReference type="PANTHER" id="PTHR47614:SF2">
    <property type="entry name" value="GLYCOPHORIN-C"/>
    <property type="match status" value="1"/>
</dbReference>
<keyword evidence="2 6" id="KW-0812">Transmembrane</keyword>
<feature type="domain" description="Neurexin/syndecan/glycophorin C" evidence="7">
    <location>
        <begin position="55"/>
        <end position="73"/>
    </location>
</feature>
<dbReference type="InterPro" id="IPR042192">
    <property type="entry name" value="Glycophorin-C"/>
</dbReference>
<dbReference type="SMART" id="SM00294">
    <property type="entry name" value="4.1m"/>
    <property type="match status" value="1"/>
</dbReference>
<evidence type="ECO:0000256" key="2">
    <source>
        <dbReference type="ARBA" id="ARBA00022692"/>
    </source>
</evidence>
<dbReference type="GO" id="GO:0016020">
    <property type="term" value="C:membrane"/>
    <property type="evidence" value="ECO:0007669"/>
    <property type="project" value="UniProtKB-SubCell"/>
</dbReference>
<dbReference type="InterPro" id="IPR003585">
    <property type="entry name" value="Neurexin-like"/>
</dbReference>
<evidence type="ECO:0000313" key="9">
    <source>
        <dbReference type="Proteomes" id="UP001044222"/>
    </source>
</evidence>
<evidence type="ECO:0000256" key="6">
    <source>
        <dbReference type="SAM" id="Phobius"/>
    </source>
</evidence>
<reference evidence="8" key="1">
    <citation type="submission" date="2021-01" db="EMBL/GenBank/DDBJ databases">
        <title>A chromosome-scale assembly of European eel, Anguilla anguilla.</title>
        <authorList>
            <person name="Henkel C."/>
            <person name="Jong-Raadsen S.A."/>
            <person name="Dufour S."/>
            <person name="Weltzien F.-A."/>
            <person name="Palstra A.P."/>
            <person name="Pelster B."/>
            <person name="Spaink H.P."/>
            <person name="Van Den Thillart G.E."/>
            <person name="Jansen H."/>
            <person name="Zahm M."/>
            <person name="Klopp C."/>
            <person name="Cedric C."/>
            <person name="Louis A."/>
            <person name="Berthelot C."/>
            <person name="Parey E."/>
            <person name="Roest Crollius H."/>
            <person name="Montfort J."/>
            <person name="Robinson-Rechavi M."/>
            <person name="Bucao C."/>
            <person name="Bouchez O."/>
            <person name="Gislard M."/>
            <person name="Lluch J."/>
            <person name="Milhes M."/>
            <person name="Lampietro C."/>
            <person name="Lopez Roques C."/>
            <person name="Donnadieu C."/>
            <person name="Braasch I."/>
            <person name="Desvignes T."/>
            <person name="Postlethwait J."/>
            <person name="Bobe J."/>
            <person name="Guiguen Y."/>
            <person name="Dirks R."/>
        </authorList>
    </citation>
    <scope>NUCLEOTIDE SEQUENCE</scope>
    <source>
        <strain evidence="8">Tag_6206</strain>
        <tissue evidence="8">Liver</tissue>
    </source>
</reference>
<proteinExistence type="predicted"/>
<keyword evidence="9" id="KW-1185">Reference proteome</keyword>
<comment type="caution">
    <text evidence="8">The sequence shown here is derived from an EMBL/GenBank/DDBJ whole genome shotgun (WGS) entry which is preliminary data.</text>
</comment>
<comment type="subcellular location">
    <subcellularLocation>
        <location evidence="1">Membrane</location>
        <topology evidence="1">Single-pass membrane protein</topology>
    </subcellularLocation>
</comment>
<feature type="region of interest" description="Disordered" evidence="5">
    <location>
        <begin position="1"/>
        <end position="24"/>
    </location>
</feature>
<evidence type="ECO:0000259" key="7">
    <source>
        <dbReference type="SMART" id="SM00294"/>
    </source>
</evidence>
<organism evidence="8 9">
    <name type="scientific">Anguilla anguilla</name>
    <name type="common">European freshwater eel</name>
    <name type="synonym">Muraena anguilla</name>
    <dbReference type="NCBI Taxonomy" id="7936"/>
    <lineage>
        <taxon>Eukaryota</taxon>
        <taxon>Metazoa</taxon>
        <taxon>Chordata</taxon>
        <taxon>Craniata</taxon>
        <taxon>Vertebrata</taxon>
        <taxon>Euteleostomi</taxon>
        <taxon>Actinopterygii</taxon>
        <taxon>Neopterygii</taxon>
        <taxon>Teleostei</taxon>
        <taxon>Anguilliformes</taxon>
        <taxon>Anguillidae</taxon>
        <taxon>Anguilla</taxon>
    </lineage>
</organism>
<keyword evidence="3 6" id="KW-1133">Transmembrane helix</keyword>
<sequence length="103" mass="11280">MDLSSTLTNNSMRHQESATQAVIPSNSANDQSFQAILGGVIASVILVLLCLVGTVLRYMYRHKGTYHTNEAKGTEFAETADAALKNDPSLQDAVDENKKEYFI</sequence>
<keyword evidence="4 6" id="KW-0472">Membrane</keyword>
<dbReference type="AlphaFoldDB" id="A0A9D3MQE3"/>
<evidence type="ECO:0000313" key="8">
    <source>
        <dbReference type="EMBL" id="KAG5852890.1"/>
    </source>
</evidence>